<reference evidence="2" key="1">
    <citation type="submission" date="2014-07" db="EMBL/GenBank/DDBJ databases">
        <title>Identification of a novel salt tolerance gene in wild soybean by whole-genome sequencing.</title>
        <authorList>
            <person name="Lam H.-M."/>
            <person name="Qi X."/>
            <person name="Li M.-W."/>
            <person name="Liu X."/>
            <person name="Xie M."/>
            <person name="Ni M."/>
            <person name="Xu X."/>
        </authorList>
    </citation>
    <scope>NUCLEOTIDE SEQUENCE [LARGE SCALE GENOMIC DNA]</scope>
    <source>
        <tissue evidence="2">Root</tissue>
    </source>
</reference>
<proteinExistence type="predicted"/>
<protein>
    <submittedName>
        <fullName evidence="2">Histone-lysine N-methyltransferase SUVR2</fullName>
    </submittedName>
</protein>
<sequence length="73" mass="8435">MTITFGAIRAPNPRVIKAYNAMRSLGISDEEVKPVFKNLLELYGKNWELIGEENNRSLIDAYFELKEDKVFKV</sequence>
<dbReference type="InterPro" id="IPR043017">
    <property type="entry name" value="WIYLD_dom_sf"/>
</dbReference>
<feature type="domain" description="WIYLD" evidence="1">
    <location>
        <begin position="13"/>
        <end position="67"/>
    </location>
</feature>
<dbReference type="Gene3D" id="1.10.8.850">
    <property type="entry name" value="Histone-lysine N methyltransferase , C-terminal domain-like"/>
    <property type="match status" value="1"/>
</dbReference>
<dbReference type="PANTHER" id="PTHR46450">
    <property type="entry name" value="INACTIVE HISTONE-LYSINE N-METHYLTRANSFERASE SUVR1-RELATED"/>
    <property type="match status" value="1"/>
</dbReference>
<evidence type="ECO:0000259" key="1">
    <source>
        <dbReference type="Pfam" id="PF10440"/>
    </source>
</evidence>
<gene>
    <name evidence="2" type="ORF">glysoja_028440</name>
</gene>
<keyword evidence="2" id="KW-0489">Methyltransferase</keyword>
<dbReference type="EMBL" id="KN642294">
    <property type="protein sequence ID" value="KHN45433.1"/>
    <property type="molecule type" value="Genomic_DNA"/>
</dbReference>
<dbReference type="AlphaFoldDB" id="A0A0B2SKM7"/>
<dbReference type="GO" id="GO:0008168">
    <property type="term" value="F:methyltransferase activity"/>
    <property type="evidence" value="ECO:0007669"/>
    <property type="project" value="UniProtKB-KW"/>
</dbReference>
<dbReference type="InterPro" id="IPR018848">
    <property type="entry name" value="WIYLD_domain"/>
</dbReference>
<dbReference type="PANTHER" id="PTHR46450:SF24">
    <property type="entry name" value="HISTONE-LYSINE N-METHYLTRANSFERASE SUVR4"/>
    <property type="match status" value="1"/>
</dbReference>
<evidence type="ECO:0000313" key="2">
    <source>
        <dbReference type="EMBL" id="KHN45433.1"/>
    </source>
</evidence>
<organism evidence="2">
    <name type="scientific">Glycine soja</name>
    <name type="common">Wild soybean</name>
    <dbReference type="NCBI Taxonomy" id="3848"/>
    <lineage>
        <taxon>Eukaryota</taxon>
        <taxon>Viridiplantae</taxon>
        <taxon>Streptophyta</taxon>
        <taxon>Embryophyta</taxon>
        <taxon>Tracheophyta</taxon>
        <taxon>Spermatophyta</taxon>
        <taxon>Magnoliopsida</taxon>
        <taxon>eudicotyledons</taxon>
        <taxon>Gunneridae</taxon>
        <taxon>Pentapetalae</taxon>
        <taxon>rosids</taxon>
        <taxon>fabids</taxon>
        <taxon>Fabales</taxon>
        <taxon>Fabaceae</taxon>
        <taxon>Papilionoideae</taxon>
        <taxon>50 kb inversion clade</taxon>
        <taxon>NPAAA clade</taxon>
        <taxon>indigoferoid/millettioid clade</taxon>
        <taxon>Phaseoleae</taxon>
        <taxon>Glycine</taxon>
        <taxon>Glycine subgen. Soja</taxon>
    </lineage>
</organism>
<dbReference type="Pfam" id="PF10440">
    <property type="entry name" value="WIYLD"/>
    <property type="match status" value="1"/>
</dbReference>
<dbReference type="Proteomes" id="UP000053555">
    <property type="component" value="Unassembled WGS sequence"/>
</dbReference>
<accession>A0A0B2SKM7</accession>
<name>A0A0B2SKM7_GLYSO</name>
<keyword evidence="2" id="KW-0808">Transferase</keyword>
<dbReference type="GO" id="GO:0032259">
    <property type="term" value="P:methylation"/>
    <property type="evidence" value="ECO:0007669"/>
    <property type="project" value="UniProtKB-KW"/>
</dbReference>